<sequence>NKAWPPFTGADKYREGEPLDGDLRWVAEKFYDLKWAELPIGRIEPDMDDKLQALIDSELASGRIKRVSEEEVVAYSKQLAIWKPNKSDIRPLDDYRRSGLNMRIRRNLRTTICLPRLRDICAMLAETCISESFKIIEIDLEHAFRVVKVCQRDRALLGFIRPGQKEEESLEIFQHQVLPFGLITSPTLFCRGAAVGFRVKKRFLAIALAILDGCLPLAPVPIVRSGKTIMARCVKLDFRSMIYVDDVSESMAKHAGFAVVFTLLTLLVEGFPISFHKVKALSQEAHILGFEVAINNEGNGLRLGVPSTKVDQICAEIEQFCET</sequence>
<gene>
    <name evidence="1" type="ORF">FOL47_004014</name>
</gene>
<reference evidence="1 2" key="1">
    <citation type="submission" date="2020-04" db="EMBL/GenBank/DDBJ databases">
        <title>Perkinsus chesapeaki whole genome sequence.</title>
        <authorList>
            <person name="Bogema D.R."/>
        </authorList>
    </citation>
    <scope>NUCLEOTIDE SEQUENCE [LARGE SCALE GENOMIC DNA]</scope>
    <source>
        <strain evidence="1">ATCC PRA-425</strain>
    </source>
</reference>
<dbReference type="AlphaFoldDB" id="A0A7J6KLD4"/>
<evidence type="ECO:0000313" key="1">
    <source>
        <dbReference type="EMBL" id="KAF4647908.1"/>
    </source>
</evidence>
<dbReference type="SUPFAM" id="SSF56672">
    <property type="entry name" value="DNA/RNA polymerases"/>
    <property type="match status" value="1"/>
</dbReference>
<name>A0A7J6KLD4_PERCH</name>
<feature type="non-terminal residue" evidence="1">
    <location>
        <position position="1"/>
    </location>
</feature>
<protein>
    <submittedName>
        <fullName evidence="1">Uncharacterized protein</fullName>
    </submittedName>
</protein>
<dbReference type="InterPro" id="IPR043502">
    <property type="entry name" value="DNA/RNA_pol_sf"/>
</dbReference>
<accession>A0A7J6KLD4</accession>
<proteinExistence type="predicted"/>
<dbReference type="EMBL" id="JAAPAO010002300">
    <property type="protein sequence ID" value="KAF4647908.1"/>
    <property type="molecule type" value="Genomic_DNA"/>
</dbReference>
<comment type="caution">
    <text evidence="1">The sequence shown here is derived from an EMBL/GenBank/DDBJ whole genome shotgun (WGS) entry which is preliminary data.</text>
</comment>
<keyword evidence="2" id="KW-1185">Reference proteome</keyword>
<dbReference type="Gene3D" id="3.10.10.10">
    <property type="entry name" value="HIV Type 1 Reverse Transcriptase, subunit A, domain 1"/>
    <property type="match status" value="1"/>
</dbReference>
<dbReference type="Proteomes" id="UP000591131">
    <property type="component" value="Unassembled WGS sequence"/>
</dbReference>
<organism evidence="1 2">
    <name type="scientific">Perkinsus chesapeaki</name>
    <name type="common">Clam parasite</name>
    <name type="synonym">Perkinsus andrewsi</name>
    <dbReference type="NCBI Taxonomy" id="330153"/>
    <lineage>
        <taxon>Eukaryota</taxon>
        <taxon>Sar</taxon>
        <taxon>Alveolata</taxon>
        <taxon>Perkinsozoa</taxon>
        <taxon>Perkinsea</taxon>
        <taxon>Perkinsida</taxon>
        <taxon>Perkinsidae</taxon>
        <taxon>Perkinsus</taxon>
    </lineage>
</organism>
<feature type="non-terminal residue" evidence="1">
    <location>
        <position position="323"/>
    </location>
</feature>
<evidence type="ECO:0000313" key="2">
    <source>
        <dbReference type="Proteomes" id="UP000591131"/>
    </source>
</evidence>